<evidence type="ECO:0000259" key="1">
    <source>
        <dbReference type="Pfam" id="PF19864"/>
    </source>
</evidence>
<evidence type="ECO:0000313" key="2">
    <source>
        <dbReference type="EMBL" id="GAH64951.1"/>
    </source>
</evidence>
<dbReference type="Gene3D" id="3.40.50.280">
    <property type="entry name" value="Cobalamin-binding domain"/>
    <property type="match status" value="1"/>
</dbReference>
<dbReference type="InterPro" id="IPR045784">
    <property type="entry name" value="Radical_SAM_N2"/>
</dbReference>
<protein>
    <recommendedName>
        <fullName evidence="1">Radical SAM domain-containing protein</fullName>
    </recommendedName>
</protein>
<accession>X1H480</accession>
<gene>
    <name evidence="2" type="ORF">S03H2_54223</name>
</gene>
<dbReference type="Pfam" id="PF19864">
    <property type="entry name" value="Radical_SAM_N2"/>
    <property type="match status" value="1"/>
</dbReference>
<dbReference type="PANTHER" id="PTHR42731">
    <property type="entry name" value="SLL1084 PROTEIN"/>
    <property type="match status" value="1"/>
</dbReference>
<dbReference type="EMBL" id="BARU01034557">
    <property type="protein sequence ID" value="GAH64951.1"/>
    <property type="molecule type" value="Genomic_DNA"/>
</dbReference>
<dbReference type="PANTHER" id="PTHR42731:SF1">
    <property type="entry name" value="RADICAL SAM DOMAIN PROTEIN"/>
    <property type="match status" value="1"/>
</dbReference>
<organism evidence="2">
    <name type="scientific">marine sediment metagenome</name>
    <dbReference type="NCBI Taxonomy" id="412755"/>
    <lineage>
        <taxon>unclassified sequences</taxon>
        <taxon>metagenomes</taxon>
        <taxon>ecological metagenomes</taxon>
    </lineage>
</organism>
<comment type="caution">
    <text evidence="2">The sequence shown here is derived from an EMBL/GenBank/DDBJ whole genome shotgun (WGS) entry which is preliminary data.</text>
</comment>
<proteinExistence type="predicted"/>
<dbReference type="AlphaFoldDB" id="X1H480"/>
<reference evidence="2" key="1">
    <citation type="journal article" date="2014" name="Front. Microbiol.">
        <title>High frequency of phylogenetically diverse reductive dehalogenase-homologous genes in deep subseafloor sedimentary metagenomes.</title>
        <authorList>
            <person name="Kawai M."/>
            <person name="Futagami T."/>
            <person name="Toyoda A."/>
            <person name="Takaki Y."/>
            <person name="Nishi S."/>
            <person name="Hori S."/>
            <person name="Arai W."/>
            <person name="Tsubouchi T."/>
            <person name="Morono Y."/>
            <person name="Uchiyama I."/>
            <person name="Ito T."/>
            <person name="Fujiyama A."/>
            <person name="Inagaki F."/>
            <person name="Takami H."/>
        </authorList>
    </citation>
    <scope>NUCLEOTIDE SEQUENCE</scope>
    <source>
        <strain evidence="2">Expedition CK06-06</strain>
    </source>
</reference>
<sequence>MTYPNNILYKVTKPARYTGGEWNSIIKDWDRTAIKIALCYPDLYEIGMSNMALPILYDLLNSQPDVLAERVYAPWTDMEAAMRTAGIPLLSLESKHRLKDFDIIGFSLDYELTYTNVLNILDLAQIPVLSSERNDSHPLVIAGGSCCLNPEPMSDFIDFFVIGDGEEVLLELLDSFRDCKGKKAPKKELLRQVATIPGIYVPSLYRVEYQLMV</sequence>
<name>X1H480_9ZZZZ</name>
<feature type="domain" description="Radical SAM" evidence="1">
    <location>
        <begin position="54"/>
        <end position="202"/>
    </location>
</feature>